<dbReference type="Pfam" id="PF00759">
    <property type="entry name" value="Glyco_hydro_9"/>
    <property type="match status" value="1"/>
</dbReference>
<name>A0AAW1SXV3_9CHLO</name>
<evidence type="ECO:0000256" key="4">
    <source>
        <dbReference type="ARBA" id="ARBA00022801"/>
    </source>
</evidence>
<dbReference type="EMBL" id="JALJOV010000767">
    <property type="protein sequence ID" value="KAK9861397.1"/>
    <property type="molecule type" value="Genomic_DNA"/>
</dbReference>
<keyword evidence="5" id="KW-0136">Cellulose degradation</keyword>
<evidence type="ECO:0000313" key="12">
    <source>
        <dbReference type="Proteomes" id="UP001485043"/>
    </source>
</evidence>
<dbReference type="Proteomes" id="UP001485043">
    <property type="component" value="Unassembled WGS sequence"/>
</dbReference>
<organism evidence="11 12">
    <name type="scientific">Apatococcus fuscideae</name>
    <dbReference type="NCBI Taxonomy" id="2026836"/>
    <lineage>
        <taxon>Eukaryota</taxon>
        <taxon>Viridiplantae</taxon>
        <taxon>Chlorophyta</taxon>
        <taxon>core chlorophytes</taxon>
        <taxon>Trebouxiophyceae</taxon>
        <taxon>Chlorellales</taxon>
        <taxon>Chlorellaceae</taxon>
        <taxon>Apatococcus</taxon>
    </lineage>
</organism>
<evidence type="ECO:0000256" key="2">
    <source>
        <dbReference type="ARBA" id="ARBA00007072"/>
    </source>
</evidence>
<evidence type="ECO:0000313" key="11">
    <source>
        <dbReference type="EMBL" id="KAK9861397.1"/>
    </source>
</evidence>
<dbReference type="InterPro" id="IPR008928">
    <property type="entry name" value="6-hairpin_glycosidase_sf"/>
</dbReference>
<dbReference type="InterPro" id="IPR001701">
    <property type="entry name" value="Glyco_hydro_9"/>
</dbReference>
<dbReference type="Gene3D" id="1.50.10.10">
    <property type="match status" value="1"/>
</dbReference>
<dbReference type="SUPFAM" id="SSF48208">
    <property type="entry name" value="Six-hairpin glycosidases"/>
    <property type="match status" value="1"/>
</dbReference>
<evidence type="ECO:0000256" key="6">
    <source>
        <dbReference type="ARBA" id="ARBA00023277"/>
    </source>
</evidence>
<dbReference type="InterPro" id="IPR012341">
    <property type="entry name" value="6hp_glycosidase-like_sf"/>
</dbReference>
<evidence type="ECO:0000259" key="10">
    <source>
        <dbReference type="Pfam" id="PF00759"/>
    </source>
</evidence>
<reference evidence="11 12" key="1">
    <citation type="journal article" date="2024" name="Nat. Commun.">
        <title>Phylogenomics reveals the evolutionary origins of lichenization in chlorophyte algae.</title>
        <authorList>
            <person name="Puginier C."/>
            <person name="Libourel C."/>
            <person name="Otte J."/>
            <person name="Skaloud P."/>
            <person name="Haon M."/>
            <person name="Grisel S."/>
            <person name="Petersen M."/>
            <person name="Berrin J.G."/>
            <person name="Delaux P.M."/>
            <person name="Dal Grande F."/>
            <person name="Keller J."/>
        </authorList>
    </citation>
    <scope>NUCLEOTIDE SEQUENCE [LARGE SCALE GENOMIC DNA]</scope>
    <source>
        <strain evidence="11 12">SAG 2523</strain>
    </source>
</reference>
<feature type="domain" description="Glycoside hydrolase family 9" evidence="10">
    <location>
        <begin position="45"/>
        <end position="225"/>
    </location>
</feature>
<evidence type="ECO:0000256" key="7">
    <source>
        <dbReference type="ARBA" id="ARBA00023295"/>
    </source>
</evidence>
<evidence type="ECO:0000256" key="8">
    <source>
        <dbReference type="ARBA" id="ARBA00023326"/>
    </source>
</evidence>
<keyword evidence="6" id="KW-0119">Carbohydrate metabolism</keyword>
<sequence>MWNIWGIALLAVHICVVSGSGRSLFSNTTIGANTTSHLPAVYPWDKLLDQSFYFYEAQRSGKLPEAHKILWRGDSALKDLGPKGEDLSGGHYNNGGFLKNVFPYASTTSTIAWGVLEFKQAYKDAEVYDEALDHLKWAAKFLLACHIEQDLYVAAIGMNRFDYPQWSRPEDMHERRPVYIVDSGMSSSDLLGSASAGLTAVSLVFKEENSTFAYECLVKAQALYA</sequence>
<evidence type="ECO:0000256" key="3">
    <source>
        <dbReference type="ARBA" id="ARBA00012601"/>
    </source>
</evidence>
<keyword evidence="7" id="KW-0326">Glycosidase</keyword>
<protein>
    <recommendedName>
        <fullName evidence="3">cellulase</fullName>
        <ecNumber evidence="3">3.2.1.4</ecNumber>
    </recommendedName>
</protein>
<keyword evidence="4" id="KW-0378">Hydrolase</keyword>
<comment type="caution">
    <text evidence="11">The sequence shown here is derived from an EMBL/GenBank/DDBJ whole genome shotgun (WGS) entry which is preliminary data.</text>
</comment>
<gene>
    <name evidence="11" type="ORF">WJX84_009040</name>
</gene>
<accession>A0AAW1SXV3</accession>
<proteinExistence type="inferred from homology"/>
<comment type="similarity">
    <text evidence="2">Belongs to the glycosyl hydrolase 9 (cellulase E) family.</text>
</comment>
<dbReference type="EC" id="3.2.1.4" evidence="3"/>
<feature type="chain" id="PRO_5043486433" description="cellulase" evidence="9">
    <location>
        <begin position="20"/>
        <end position="225"/>
    </location>
</feature>
<dbReference type="PANTHER" id="PTHR22298">
    <property type="entry name" value="ENDO-1,4-BETA-GLUCANASE"/>
    <property type="match status" value="1"/>
</dbReference>
<evidence type="ECO:0000256" key="9">
    <source>
        <dbReference type="SAM" id="SignalP"/>
    </source>
</evidence>
<dbReference type="GO" id="GO:0030245">
    <property type="term" value="P:cellulose catabolic process"/>
    <property type="evidence" value="ECO:0007669"/>
    <property type="project" value="UniProtKB-KW"/>
</dbReference>
<keyword evidence="8" id="KW-0624">Polysaccharide degradation</keyword>
<dbReference type="GO" id="GO:0008810">
    <property type="term" value="F:cellulase activity"/>
    <property type="evidence" value="ECO:0007669"/>
    <property type="project" value="UniProtKB-EC"/>
</dbReference>
<keyword evidence="9" id="KW-0732">Signal</keyword>
<comment type="catalytic activity">
    <reaction evidence="1">
        <text>Endohydrolysis of (1-&gt;4)-beta-D-glucosidic linkages in cellulose, lichenin and cereal beta-D-glucans.</text>
        <dbReference type="EC" id="3.2.1.4"/>
    </reaction>
</comment>
<keyword evidence="12" id="KW-1185">Reference proteome</keyword>
<feature type="signal peptide" evidence="9">
    <location>
        <begin position="1"/>
        <end position="19"/>
    </location>
</feature>
<dbReference type="AlphaFoldDB" id="A0AAW1SXV3"/>
<evidence type="ECO:0000256" key="1">
    <source>
        <dbReference type="ARBA" id="ARBA00000966"/>
    </source>
</evidence>
<evidence type="ECO:0000256" key="5">
    <source>
        <dbReference type="ARBA" id="ARBA00023001"/>
    </source>
</evidence>